<keyword evidence="3" id="KW-1185">Reference proteome</keyword>
<evidence type="ECO:0000313" key="2">
    <source>
        <dbReference type="EMBL" id="KZP10254.1"/>
    </source>
</evidence>
<accession>A0A165Z5X4</accession>
<sequence>MPNPTGKNQYEETEYPSDEELCAAFQQYAKEKNGTGLNVVEQIDRLNDTFPGMHLKRTKLFEIRKRLNIQTVRKNQSTPEERAQALLNIKADDRVGKWGVAQVRQRLANEGILMARDETRQLLHDTFDAEFDLRFVGSKGVIDRVPLDCLGPWHQLHWDGHEKLGDQALDMGGVGLPIYAGKDQFSSFVPVMRVIPNSRLEHTIGHFFLDFVEEFKCIPIQITTDKGSEIGLMVNMHERLRLQTAPELAVEIWPAAVAIPSTHNTPIEGFWRWKRQGEGHSIRDAIFVGKTAGIFNPNNQLHINIFNWLWPPLVQERLDIFRDYWNNHRLSSQKHKLLPTGTSPRHMWTVPDKVRATARQCFVNVDMATVRQMRMDLGGTEGHDKAFRFVTAEFEAQADAALAELKFPQITLSSAWDVFVAVNDLLSNDYN</sequence>
<reference evidence="2 3" key="1">
    <citation type="journal article" date="2016" name="Mol. Biol. Evol.">
        <title>Comparative Genomics of Early-Diverging Mushroom-Forming Fungi Provides Insights into the Origins of Lignocellulose Decay Capabilities.</title>
        <authorList>
            <person name="Nagy L.G."/>
            <person name="Riley R."/>
            <person name="Tritt A."/>
            <person name="Adam C."/>
            <person name="Daum C."/>
            <person name="Floudas D."/>
            <person name="Sun H."/>
            <person name="Yadav J.S."/>
            <person name="Pangilinan J."/>
            <person name="Larsson K.H."/>
            <person name="Matsuura K."/>
            <person name="Barry K."/>
            <person name="Labutti K."/>
            <person name="Kuo R."/>
            <person name="Ohm R.A."/>
            <person name="Bhattacharya S.S."/>
            <person name="Shirouzu T."/>
            <person name="Yoshinaga Y."/>
            <person name="Martin F.M."/>
            <person name="Grigoriev I.V."/>
            <person name="Hibbett D.S."/>
        </authorList>
    </citation>
    <scope>NUCLEOTIDE SEQUENCE [LARGE SCALE GENOMIC DNA]</scope>
    <source>
        <strain evidence="2 3">CBS 109695</strain>
    </source>
</reference>
<feature type="domain" description="Integrase core" evidence="1">
    <location>
        <begin position="176"/>
        <end position="336"/>
    </location>
</feature>
<gene>
    <name evidence="2" type="ORF">FIBSPDRAFT_963253</name>
</gene>
<dbReference type="AlphaFoldDB" id="A0A165Z5X4"/>
<dbReference type="Proteomes" id="UP000076532">
    <property type="component" value="Unassembled WGS sequence"/>
</dbReference>
<dbReference type="PANTHER" id="PTHR46177:SF1">
    <property type="entry name" value="INTEGRASE CATALYTIC DOMAIN-CONTAINING PROTEIN"/>
    <property type="match status" value="1"/>
</dbReference>
<organism evidence="2 3">
    <name type="scientific">Athelia psychrophila</name>
    <dbReference type="NCBI Taxonomy" id="1759441"/>
    <lineage>
        <taxon>Eukaryota</taxon>
        <taxon>Fungi</taxon>
        <taxon>Dikarya</taxon>
        <taxon>Basidiomycota</taxon>
        <taxon>Agaricomycotina</taxon>
        <taxon>Agaricomycetes</taxon>
        <taxon>Agaricomycetidae</taxon>
        <taxon>Atheliales</taxon>
        <taxon>Atheliaceae</taxon>
        <taxon>Athelia</taxon>
    </lineage>
</organism>
<evidence type="ECO:0000313" key="3">
    <source>
        <dbReference type="Proteomes" id="UP000076532"/>
    </source>
</evidence>
<proteinExistence type="predicted"/>
<name>A0A165Z5X4_9AGAM</name>
<evidence type="ECO:0000259" key="1">
    <source>
        <dbReference type="Pfam" id="PF24764"/>
    </source>
</evidence>
<protein>
    <recommendedName>
        <fullName evidence="1">Integrase core domain-containing protein</fullName>
    </recommendedName>
</protein>
<dbReference type="EMBL" id="KV417683">
    <property type="protein sequence ID" value="KZP10254.1"/>
    <property type="molecule type" value="Genomic_DNA"/>
</dbReference>
<dbReference type="InterPro" id="IPR058913">
    <property type="entry name" value="Integrase_dom_put"/>
</dbReference>
<dbReference type="STRING" id="436010.A0A165Z5X4"/>
<dbReference type="OrthoDB" id="6017046at2759"/>
<dbReference type="PANTHER" id="PTHR46177">
    <property type="entry name" value="INTEGRASE CATALYTIC DOMAIN-CONTAINING PROTEIN"/>
    <property type="match status" value="1"/>
</dbReference>
<dbReference type="Pfam" id="PF24764">
    <property type="entry name" value="rva_4"/>
    <property type="match status" value="1"/>
</dbReference>